<evidence type="ECO:0000313" key="3">
    <source>
        <dbReference type="Proteomes" id="UP000002361"/>
    </source>
</evidence>
<protein>
    <submittedName>
        <fullName evidence="2">Uncharacterized protein</fullName>
    </submittedName>
</protein>
<dbReference type="Proteomes" id="UP000002361">
    <property type="component" value="Chromosome"/>
</dbReference>
<name>D5APS6_RHOCB</name>
<sequence>MAKKPEPTPEPDTVTAQVIDALDHDRTVYGPGDTVDLPRPEALKLRGLGVVTFDAAATVPEAPAEEDGATDPAPPAEAT</sequence>
<accession>D5APS6</accession>
<proteinExistence type="predicted"/>
<dbReference type="HOGENOM" id="CLU_2603668_0_0_5"/>
<keyword evidence="3" id="KW-1185">Reference proteome</keyword>
<feature type="region of interest" description="Disordered" evidence="1">
    <location>
        <begin position="57"/>
        <end position="79"/>
    </location>
</feature>
<evidence type="ECO:0000256" key="1">
    <source>
        <dbReference type="SAM" id="MobiDB-lite"/>
    </source>
</evidence>
<dbReference type="KEGG" id="rcp:RCAP_rcc02918"/>
<dbReference type="AlphaFoldDB" id="D5APS6"/>
<dbReference type="EMBL" id="CP001312">
    <property type="protein sequence ID" value="ADE86645.1"/>
    <property type="molecule type" value="Genomic_DNA"/>
</dbReference>
<dbReference type="STRING" id="272942.RCAP_rcc02918"/>
<reference evidence="2 3" key="2">
    <citation type="journal article" date="2010" name="J. Bacteriol.">
        <title>Complete genome sequence of the photosynthetic purple nonsulfur bacterium Rhodobacter capsulatus SB 1003.</title>
        <authorList>
            <person name="Strnad H."/>
            <person name="Lapidus A."/>
            <person name="Paces J."/>
            <person name="Ulbrich P."/>
            <person name="Vlcek C."/>
            <person name="Paces V."/>
            <person name="Haselkorn R."/>
        </authorList>
    </citation>
    <scope>NUCLEOTIDE SEQUENCE [LARGE SCALE GENOMIC DNA]</scope>
    <source>
        <strain evidence="3">ATCC BAA-309 / NBRC 16581 / SB1003</strain>
    </source>
</reference>
<evidence type="ECO:0000313" key="2">
    <source>
        <dbReference type="EMBL" id="ADE86645.1"/>
    </source>
</evidence>
<reference key="1">
    <citation type="submission" date="2008-12" db="EMBL/GenBank/DDBJ databases">
        <title>Complete genome sequence of Rhodobacter capsulatus SB1003.</title>
        <authorList>
            <person name="Strnad H."/>
            <person name="Lapidus A."/>
            <person name="Vlcek C."/>
            <person name="Ulbrich P."/>
            <person name="Paces J."/>
            <person name="Maltsev N."/>
            <person name="Kumar V."/>
            <person name="Kogan Y."/>
            <person name="Milgram A."/>
            <person name="Rebrekov D."/>
            <person name="Mazur M."/>
            <person name="Cox R."/>
            <person name="Kyrpides N."/>
            <person name="Kolar M."/>
            <person name="Sachova J."/>
            <person name="Ridl J."/>
            <person name="Ivanova N."/>
            <person name="Kapatral V."/>
            <person name="Los T."/>
            <person name="Lykidis A."/>
            <person name="Mikhailova N."/>
            <person name="Reznik G."/>
            <person name="Vasieva O."/>
            <person name="Fonstein M."/>
            <person name="Paces V."/>
            <person name="Haselkorn R."/>
        </authorList>
    </citation>
    <scope>NUCLEOTIDE SEQUENCE</scope>
    <source>
        <strain>SB1003</strain>
    </source>
</reference>
<gene>
    <name evidence="2" type="ordered locus">RCAP_rcc02918</name>
</gene>
<organism evidence="2 3">
    <name type="scientific">Rhodobacter capsulatus (strain ATCC BAA-309 / NBRC 16581 / SB1003)</name>
    <dbReference type="NCBI Taxonomy" id="272942"/>
    <lineage>
        <taxon>Bacteria</taxon>
        <taxon>Pseudomonadati</taxon>
        <taxon>Pseudomonadota</taxon>
        <taxon>Alphaproteobacteria</taxon>
        <taxon>Rhodobacterales</taxon>
        <taxon>Rhodobacter group</taxon>
        <taxon>Rhodobacter</taxon>
    </lineage>
</organism>